<evidence type="ECO:0000313" key="3">
    <source>
        <dbReference type="Proteomes" id="UP000494170"/>
    </source>
</evidence>
<feature type="compositionally biased region" description="Low complexity" evidence="1">
    <location>
        <begin position="1"/>
        <end position="17"/>
    </location>
</feature>
<dbReference type="AlphaFoldDB" id="A0A6P2SIY5"/>
<gene>
    <name evidence="2" type="ORF">BLA6863_07245</name>
</gene>
<proteinExistence type="predicted"/>
<name>A0A6P2SIY5_BURL3</name>
<sequence>MPPASAAAAASPCAARSKSTASIDGANASATDISVKPPTPIANRRLRPNWSASAPAAIRKLPNASMNALVIQFIATVPPFRSRPIAGVATAPPENDSGSATAAMQTAASTHARRRADRSEAAEKG</sequence>
<feature type="compositionally biased region" description="Polar residues" evidence="1">
    <location>
        <begin position="18"/>
        <end position="32"/>
    </location>
</feature>
<evidence type="ECO:0000256" key="1">
    <source>
        <dbReference type="SAM" id="MobiDB-lite"/>
    </source>
</evidence>
<feature type="region of interest" description="Disordered" evidence="1">
    <location>
        <begin position="1"/>
        <end position="50"/>
    </location>
</feature>
<reference evidence="2 3" key="1">
    <citation type="submission" date="2019-09" db="EMBL/GenBank/DDBJ databases">
        <authorList>
            <person name="Depoorter E."/>
        </authorList>
    </citation>
    <scope>NUCLEOTIDE SEQUENCE [LARGE SCALE GENOMIC DNA]</scope>
    <source>
        <strain evidence="2">LMG 6863</strain>
    </source>
</reference>
<dbReference type="Proteomes" id="UP000494170">
    <property type="component" value="Unassembled WGS sequence"/>
</dbReference>
<feature type="compositionally biased region" description="Low complexity" evidence="1">
    <location>
        <begin position="97"/>
        <end position="110"/>
    </location>
</feature>
<evidence type="ECO:0000313" key="2">
    <source>
        <dbReference type="EMBL" id="VWC43789.1"/>
    </source>
</evidence>
<organism evidence="2 3">
    <name type="scientific">Burkholderia lata (strain ATCC 17760 / DSM 23089 / LMG 22485 / NCIMB 9086 / R18194 / 383)</name>
    <dbReference type="NCBI Taxonomy" id="482957"/>
    <lineage>
        <taxon>Bacteria</taxon>
        <taxon>Pseudomonadati</taxon>
        <taxon>Pseudomonadota</taxon>
        <taxon>Betaproteobacteria</taxon>
        <taxon>Burkholderiales</taxon>
        <taxon>Burkholderiaceae</taxon>
        <taxon>Burkholderia</taxon>
        <taxon>Burkholderia cepacia complex</taxon>
    </lineage>
</organism>
<protein>
    <submittedName>
        <fullName evidence="2">Uncharacterized protein</fullName>
    </submittedName>
</protein>
<accession>A0A6P2SIY5</accession>
<feature type="region of interest" description="Disordered" evidence="1">
    <location>
        <begin position="86"/>
        <end position="125"/>
    </location>
</feature>
<dbReference type="EMBL" id="CABVPY010000088">
    <property type="protein sequence ID" value="VWC43789.1"/>
    <property type="molecule type" value="Genomic_DNA"/>
</dbReference>